<dbReference type="AlphaFoldDB" id="A0A6C0K337"/>
<proteinExistence type="predicted"/>
<dbReference type="EMBL" id="MN740779">
    <property type="protein sequence ID" value="QHU11107.1"/>
    <property type="molecule type" value="Genomic_DNA"/>
</dbReference>
<sequence>MSSYLSAQVGYDRGSVARPEWGRLHVDPVVRTLGGDDLVPALEGGDLENIPRKLACLVMTDINGHKGDRRGTLKGYFRTSFAWQDTCVPGVSAYAPREKDCILSLGDPDWTNLSHRILFQQFARDWLGGSADMNDLHVHTMFYSVLQCLLFKAQDSPAVTAMTVVPLLRTFARGHLVFPDWCKITIQMTHDDLLNDQTQKALAHQIAAWLATVKPELFVARPLQPWDRLQQMKMLCTTLRRGMKHSNSNVATNKGLFGIYSLVPALQPILATCQEPLSAALVDRLQSKLRADRATLDDGFGDKPNPIHALVTLTTYLGSPLSEEQAKQILSFCGRNSDQSVFPDFEALAILPRRVRTRAEGLFRPGPFGASSGTTLVTKLTPIGEDEILANCAKSDQWTGILIDGERGITRLTPTIGGIAKQATGERGEWGAANWRITYGSRSDANVMSPAVWGISSAGVVCDPRIVGPAKWIKPASGAAIPGMEPLELRLNRPTLEVVQNGRTWLTMVLADDEYPLVGFKGCDIRFAAEPPAVVTPMKATTAVSWEAAVTASASASAMEESKVDPLVGSLVGHMKATSPAAVLEAVLRAQVAEGKGDSPLERELHAALREIGIKGLSQAMSEAQRLYK</sequence>
<reference evidence="1" key="1">
    <citation type="journal article" date="2020" name="Nature">
        <title>Giant virus diversity and host interactions through global metagenomics.</title>
        <authorList>
            <person name="Schulz F."/>
            <person name="Roux S."/>
            <person name="Paez-Espino D."/>
            <person name="Jungbluth S."/>
            <person name="Walsh D.A."/>
            <person name="Denef V.J."/>
            <person name="McMahon K.D."/>
            <person name="Konstantinidis K.T."/>
            <person name="Eloe-Fadrosh E.A."/>
            <person name="Kyrpides N.C."/>
            <person name="Woyke T."/>
        </authorList>
    </citation>
    <scope>NUCLEOTIDE SEQUENCE</scope>
    <source>
        <strain evidence="1">GVMAG-S-1101165-84</strain>
    </source>
</reference>
<accession>A0A6C0K337</accession>
<organism evidence="1">
    <name type="scientific">viral metagenome</name>
    <dbReference type="NCBI Taxonomy" id="1070528"/>
    <lineage>
        <taxon>unclassified sequences</taxon>
        <taxon>metagenomes</taxon>
        <taxon>organismal metagenomes</taxon>
    </lineage>
</organism>
<protein>
    <submittedName>
        <fullName evidence="1">Uncharacterized protein</fullName>
    </submittedName>
</protein>
<evidence type="ECO:0000313" key="1">
    <source>
        <dbReference type="EMBL" id="QHU11107.1"/>
    </source>
</evidence>
<name>A0A6C0K337_9ZZZZ</name>